<comment type="caution">
    <text evidence="17">The sequence shown here is derived from an EMBL/GenBank/DDBJ whole genome shotgun (WGS) entry which is preliminary data.</text>
</comment>
<organism evidence="17 18">
    <name type="scientific">Mycena venus</name>
    <dbReference type="NCBI Taxonomy" id="2733690"/>
    <lineage>
        <taxon>Eukaryota</taxon>
        <taxon>Fungi</taxon>
        <taxon>Dikarya</taxon>
        <taxon>Basidiomycota</taxon>
        <taxon>Agaricomycotina</taxon>
        <taxon>Agaricomycetes</taxon>
        <taxon>Agaricomycetidae</taxon>
        <taxon>Agaricales</taxon>
        <taxon>Marasmiineae</taxon>
        <taxon>Mycenaceae</taxon>
        <taxon>Mycena</taxon>
    </lineage>
</organism>
<keyword evidence="10" id="KW-0961">Cell wall biogenesis/degradation</keyword>
<dbReference type="Pfam" id="PF01522">
    <property type="entry name" value="Polysacc_deac_1"/>
    <property type="match status" value="1"/>
</dbReference>
<dbReference type="AlphaFoldDB" id="A0A8H7CY02"/>
<name>A0A8H7CY02_9AGAR</name>
<dbReference type="InterPro" id="IPR011330">
    <property type="entry name" value="Glyco_hydro/deAcase_b/a-brl"/>
</dbReference>
<evidence type="ECO:0000256" key="4">
    <source>
        <dbReference type="ARBA" id="ARBA00022622"/>
    </source>
</evidence>
<evidence type="ECO:0000256" key="14">
    <source>
        <dbReference type="SAM" id="MobiDB-lite"/>
    </source>
</evidence>
<protein>
    <recommendedName>
        <fullName evidence="12">chitin deacetylase</fullName>
        <ecNumber evidence="12">3.5.1.41</ecNumber>
    </recommendedName>
</protein>
<keyword evidence="11" id="KW-0624">Polysaccharide degradation</keyword>
<evidence type="ECO:0000313" key="18">
    <source>
        <dbReference type="Proteomes" id="UP000620124"/>
    </source>
</evidence>
<feature type="compositionally biased region" description="Polar residues" evidence="14">
    <location>
        <begin position="388"/>
        <end position="406"/>
    </location>
</feature>
<evidence type="ECO:0000256" key="15">
    <source>
        <dbReference type="SAM" id="SignalP"/>
    </source>
</evidence>
<dbReference type="Gene3D" id="3.20.20.370">
    <property type="entry name" value="Glycoside hydrolase/deacetylase"/>
    <property type="match status" value="1"/>
</dbReference>
<evidence type="ECO:0000256" key="5">
    <source>
        <dbReference type="ARBA" id="ARBA00023024"/>
    </source>
</evidence>
<keyword evidence="3" id="KW-1003">Cell membrane</keyword>
<gene>
    <name evidence="17" type="ORF">MVEN_01132000</name>
</gene>
<evidence type="ECO:0000313" key="17">
    <source>
        <dbReference type="EMBL" id="KAF7354430.1"/>
    </source>
</evidence>
<dbReference type="SUPFAM" id="SSF88713">
    <property type="entry name" value="Glycoside hydrolase/deacetylase"/>
    <property type="match status" value="1"/>
</dbReference>
<sequence length="448" mass="47366">MLAAVTLLLLHLLPAHGHSPAHNHAHIMIARNALPNTWFQPRDHAVHALFARDDFPAVGSDAWVASLPPFTPDGSHTPDITKLPQAWVDAYNAAKAAGNIPNIPQSTTGGQYPNNLDPMSTEICSSYVKCRAPEDLFNVPDGTLGLNFDDGPTEVTGQLLDFLKTNNEIATQFVIGYSIQLNISAWQLLLDSGHDLAVHTWSHRQLTTQSDMEVVSELGWSMNIIYLSTGGRVPRFWRPPTGDADNRIRAIAKYVFGMEMVVWNQDTLDWGLTDTPPETTPATIAGQMNTWLNGAKSPGLMILEHELSNLSVAAFMAAYPLMKSAGWDVQSAARLVSTNGAYRNSPGPTGAVTAAGLLDFKGDGPAGTTNSTENISSSASAVKPPGSVSGTGTKPASTASGASAKNESAAAPISSSPAGTGGAIRLNIAWFNVLVLGAGAASVAYMML</sequence>
<evidence type="ECO:0000256" key="6">
    <source>
        <dbReference type="ARBA" id="ARBA00023136"/>
    </source>
</evidence>
<evidence type="ECO:0000256" key="8">
    <source>
        <dbReference type="ARBA" id="ARBA00023285"/>
    </source>
</evidence>
<evidence type="ECO:0000256" key="12">
    <source>
        <dbReference type="ARBA" id="ARBA00024056"/>
    </source>
</evidence>
<feature type="chain" id="PRO_5034247681" description="chitin deacetylase" evidence="15">
    <location>
        <begin position="18"/>
        <end position="448"/>
    </location>
</feature>
<keyword evidence="8" id="KW-0170">Cobalt</keyword>
<dbReference type="PROSITE" id="PS51677">
    <property type="entry name" value="NODB"/>
    <property type="match status" value="1"/>
</dbReference>
<dbReference type="GO" id="GO:0009272">
    <property type="term" value="P:fungal-type cell wall biogenesis"/>
    <property type="evidence" value="ECO:0007669"/>
    <property type="project" value="UniProtKB-ARBA"/>
</dbReference>
<dbReference type="OrthoDB" id="407355at2759"/>
<feature type="compositionally biased region" description="Polar residues" evidence="14">
    <location>
        <begin position="367"/>
        <end position="380"/>
    </location>
</feature>
<feature type="region of interest" description="Disordered" evidence="14">
    <location>
        <begin position="363"/>
        <end position="418"/>
    </location>
</feature>
<reference evidence="17" key="1">
    <citation type="submission" date="2020-05" db="EMBL/GenBank/DDBJ databases">
        <title>Mycena genomes resolve the evolution of fungal bioluminescence.</title>
        <authorList>
            <person name="Tsai I.J."/>
        </authorList>
    </citation>
    <scope>NUCLEOTIDE SEQUENCE</scope>
    <source>
        <strain evidence="17">CCC161011</strain>
    </source>
</reference>
<keyword evidence="15" id="KW-0732">Signal</keyword>
<dbReference type="GO" id="GO:0005886">
    <property type="term" value="C:plasma membrane"/>
    <property type="evidence" value="ECO:0007669"/>
    <property type="project" value="UniProtKB-SubCell"/>
</dbReference>
<evidence type="ECO:0000256" key="2">
    <source>
        <dbReference type="ARBA" id="ARBA00004609"/>
    </source>
</evidence>
<evidence type="ECO:0000256" key="1">
    <source>
        <dbReference type="ARBA" id="ARBA00001941"/>
    </source>
</evidence>
<keyword evidence="7" id="KW-0119">Carbohydrate metabolism</keyword>
<dbReference type="InterPro" id="IPR050248">
    <property type="entry name" value="Polysacc_deacetylase_ArnD"/>
</dbReference>
<dbReference type="PANTHER" id="PTHR10587:SF135">
    <property type="entry name" value="CHITIN DEACETYLASE 3"/>
    <property type="match status" value="1"/>
</dbReference>
<accession>A0A8H7CY02</accession>
<dbReference type="InterPro" id="IPR002509">
    <property type="entry name" value="NODB_dom"/>
</dbReference>
<dbReference type="GO" id="GO:0006032">
    <property type="term" value="P:chitin catabolic process"/>
    <property type="evidence" value="ECO:0007669"/>
    <property type="project" value="UniProtKB-KW"/>
</dbReference>
<evidence type="ECO:0000256" key="11">
    <source>
        <dbReference type="ARBA" id="ARBA00023326"/>
    </source>
</evidence>
<proteinExistence type="predicted"/>
<dbReference type="EC" id="3.5.1.41" evidence="12"/>
<evidence type="ECO:0000256" key="10">
    <source>
        <dbReference type="ARBA" id="ARBA00023316"/>
    </source>
</evidence>
<comment type="cofactor">
    <cofactor evidence="1">
        <name>Co(2+)</name>
        <dbReference type="ChEBI" id="CHEBI:48828"/>
    </cofactor>
</comment>
<dbReference type="GO" id="GO:0004099">
    <property type="term" value="F:chitin deacetylase activity"/>
    <property type="evidence" value="ECO:0007669"/>
    <property type="project" value="UniProtKB-EC"/>
</dbReference>
<keyword evidence="9" id="KW-0449">Lipoprotein</keyword>
<dbReference type="GO" id="GO:0071555">
    <property type="term" value="P:cell wall organization"/>
    <property type="evidence" value="ECO:0007669"/>
    <property type="project" value="UniProtKB-KW"/>
</dbReference>
<dbReference type="Proteomes" id="UP000620124">
    <property type="component" value="Unassembled WGS sequence"/>
</dbReference>
<dbReference type="GO" id="GO:0098552">
    <property type="term" value="C:side of membrane"/>
    <property type="evidence" value="ECO:0007669"/>
    <property type="project" value="UniProtKB-KW"/>
</dbReference>
<dbReference type="EMBL" id="JACAZI010000008">
    <property type="protein sequence ID" value="KAF7354430.1"/>
    <property type="molecule type" value="Genomic_DNA"/>
</dbReference>
<keyword evidence="4" id="KW-0336">GPI-anchor</keyword>
<feature type="signal peptide" evidence="15">
    <location>
        <begin position="1"/>
        <end position="17"/>
    </location>
</feature>
<keyword evidence="4" id="KW-0325">Glycoprotein</keyword>
<feature type="compositionally biased region" description="Low complexity" evidence="14">
    <location>
        <begin position="408"/>
        <end position="418"/>
    </location>
</feature>
<feature type="domain" description="NodB homology" evidence="16">
    <location>
        <begin position="142"/>
        <end position="330"/>
    </location>
</feature>
<comment type="catalytic activity">
    <reaction evidence="13">
        <text>[(1-&gt;4)-N-acetyl-beta-D-glucosaminyl](n) + n H2O = chitosan + n acetate</text>
        <dbReference type="Rhea" id="RHEA:10464"/>
        <dbReference type="Rhea" id="RHEA-COMP:9593"/>
        <dbReference type="Rhea" id="RHEA-COMP:9597"/>
        <dbReference type="ChEBI" id="CHEBI:15377"/>
        <dbReference type="ChEBI" id="CHEBI:17029"/>
        <dbReference type="ChEBI" id="CHEBI:30089"/>
        <dbReference type="ChEBI" id="CHEBI:57704"/>
        <dbReference type="EC" id="3.5.1.41"/>
    </reaction>
    <physiologicalReaction direction="left-to-right" evidence="13">
        <dbReference type="Rhea" id="RHEA:10465"/>
    </physiologicalReaction>
</comment>
<dbReference type="PANTHER" id="PTHR10587">
    <property type="entry name" value="GLYCOSYL TRANSFERASE-RELATED"/>
    <property type="match status" value="1"/>
</dbReference>
<dbReference type="GO" id="GO:0000272">
    <property type="term" value="P:polysaccharide catabolic process"/>
    <property type="evidence" value="ECO:0007669"/>
    <property type="project" value="UniProtKB-KW"/>
</dbReference>
<evidence type="ECO:0000256" key="9">
    <source>
        <dbReference type="ARBA" id="ARBA00023288"/>
    </source>
</evidence>
<keyword evidence="5" id="KW-0146">Chitin degradation</keyword>
<comment type="subcellular location">
    <subcellularLocation>
        <location evidence="2">Cell membrane</location>
        <topology evidence="2">Lipid-anchor</topology>
        <topology evidence="2">GPI-anchor</topology>
    </subcellularLocation>
</comment>
<keyword evidence="18" id="KW-1185">Reference proteome</keyword>
<evidence type="ECO:0000256" key="13">
    <source>
        <dbReference type="ARBA" id="ARBA00048494"/>
    </source>
</evidence>
<evidence type="ECO:0000256" key="7">
    <source>
        <dbReference type="ARBA" id="ARBA00023277"/>
    </source>
</evidence>
<keyword evidence="6" id="KW-0472">Membrane</keyword>
<evidence type="ECO:0000256" key="3">
    <source>
        <dbReference type="ARBA" id="ARBA00022475"/>
    </source>
</evidence>
<evidence type="ECO:0000259" key="16">
    <source>
        <dbReference type="PROSITE" id="PS51677"/>
    </source>
</evidence>